<evidence type="ECO:0000313" key="3">
    <source>
        <dbReference type="Proteomes" id="UP001054252"/>
    </source>
</evidence>
<gene>
    <name evidence="2" type="ORF">SLEP1_g59767</name>
</gene>
<organism evidence="2 3">
    <name type="scientific">Rubroshorea leprosula</name>
    <dbReference type="NCBI Taxonomy" id="152421"/>
    <lineage>
        <taxon>Eukaryota</taxon>
        <taxon>Viridiplantae</taxon>
        <taxon>Streptophyta</taxon>
        <taxon>Embryophyta</taxon>
        <taxon>Tracheophyta</taxon>
        <taxon>Spermatophyta</taxon>
        <taxon>Magnoliopsida</taxon>
        <taxon>eudicotyledons</taxon>
        <taxon>Gunneridae</taxon>
        <taxon>Pentapetalae</taxon>
        <taxon>rosids</taxon>
        <taxon>malvids</taxon>
        <taxon>Malvales</taxon>
        <taxon>Dipterocarpaceae</taxon>
        <taxon>Rubroshorea</taxon>
    </lineage>
</organism>
<evidence type="ECO:0000256" key="1">
    <source>
        <dbReference type="SAM" id="MobiDB-lite"/>
    </source>
</evidence>
<keyword evidence="3" id="KW-1185">Reference proteome</keyword>
<accession>A0AAV5MTB1</accession>
<proteinExistence type="predicted"/>
<feature type="region of interest" description="Disordered" evidence="1">
    <location>
        <begin position="1"/>
        <end position="20"/>
    </location>
</feature>
<comment type="caution">
    <text evidence="2">The sequence shown here is derived from an EMBL/GenBank/DDBJ whole genome shotgun (WGS) entry which is preliminary data.</text>
</comment>
<name>A0AAV5MTB1_9ROSI</name>
<feature type="region of interest" description="Disordered" evidence="1">
    <location>
        <begin position="119"/>
        <end position="138"/>
    </location>
</feature>
<dbReference type="Proteomes" id="UP001054252">
    <property type="component" value="Unassembled WGS sequence"/>
</dbReference>
<dbReference type="AlphaFoldDB" id="A0AAV5MTB1"/>
<evidence type="ECO:0000313" key="2">
    <source>
        <dbReference type="EMBL" id="GKV53231.1"/>
    </source>
</evidence>
<sequence>MIEVTDAPTEKTRPTEILATRTGIDYARIYPRASQPESQEEAAPDQTKKAEKQSEYDLLDVLVAASSDSYDSADSNAYAITSSLKRRDLDRGSTPSLTERSAPTTAHGIVEFISSVLPDSPASGSRLSASSDFGFELL</sequence>
<feature type="region of interest" description="Disordered" evidence="1">
    <location>
        <begin position="28"/>
        <end position="54"/>
    </location>
</feature>
<dbReference type="EMBL" id="BPVZ01001175">
    <property type="protein sequence ID" value="GKV53231.1"/>
    <property type="molecule type" value="Genomic_DNA"/>
</dbReference>
<protein>
    <submittedName>
        <fullName evidence="2">Uncharacterized protein</fullName>
    </submittedName>
</protein>
<reference evidence="2 3" key="1">
    <citation type="journal article" date="2021" name="Commun. Biol.">
        <title>The genome of Shorea leprosula (Dipterocarpaceae) highlights the ecological relevance of drought in aseasonal tropical rainforests.</title>
        <authorList>
            <person name="Ng K.K.S."/>
            <person name="Kobayashi M.J."/>
            <person name="Fawcett J.A."/>
            <person name="Hatakeyama M."/>
            <person name="Paape T."/>
            <person name="Ng C.H."/>
            <person name="Ang C.C."/>
            <person name="Tnah L.H."/>
            <person name="Lee C.T."/>
            <person name="Nishiyama T."/>
            <person name="Sese J."/>
            <person name="O'Brien M.J."/>
            <person name="Copetti D."/>
            <person name="Mohd Noor M.I."/>
            <person name="Ong R.C."/>
            <person name="Putra M."/>
            <person name="Sireger I.Z."/>
            <person name="Indrioko S."/>
            <person name="Kosugi Y."/>
            <person name="Izuno A."/>
            <person name="Isagi Y."/>
            <person name="Lee S.L."/>
            <person name="Shimizu K.K."/>
        </authorList>
    </citation>
    <scope>NUCLEOTIDE SEQUENCE [LARGE SCALE GENOMIC DNA]</scope>
    <source>
        <strain evidence="2">214</strain>
    </source>
</reference>
<feature type="compositionally biased region" description="Low complexity" evidence="1">
    <location>
        <begin position="120"/>
        <end position="131"/>
    </location>
</feature>